<dbReference type="KEGG" id="theu:HPC62_05010"/>
<accession>A0A6M8B672</accession>
<sequence length="46" mass="4784">MVYFDTGLTLLGEKLASLGFTEAAEQAGGERSGAIARTGLDQDLPI</sequence>
<evidence type="ECO:0000313" key="2">
    <source>
        <dbReference type="Proteomes" id="UP000505210"/>
    </source>
</evidence>
<protein>
    <submittedName>
        <fullName evidence="1">Uncharacterized protein</fullName>
    </submittedName>
</protein>
<dbReference type="AlphaFoldDB" id="A0A6M8B672"/>
<organism evidence="1 2">
    <name type="scientific">Thermoleptolyngbya sichuanensis A183</name>
    <dbReference type="NCBI Taxonomy" id="2737172"/>
    <lineage>
        <taxon>Bacteria</taxon>
        <taxon>Bacillati</taxon>
        <taxon>Cyanobacteriota</taxon>
        <taxon>Cyanophyceae</taxon>
        <taxon>Oculatellales</taxon>
        <taxon>Oculatellaceae</taxon>
        <taxon>Thermoleptolyngbya</taxon>
        <taxon>Thermoleptolyngbya sichuanensis</taxon>
    </lineage>
</organism>
<dbReference type="EMBL" id="CP053661">
    <property type="protein sequence ID" value="QKD81632.1"/>
    <property type="molecule type" value="Genomic_DNA"/>
</dbReference>
<name>A0A6M8B672_9CYAN</name>
<evidence type="ECO:0000313" key="1">
    <source>
        <dbReference type="EMBL" id="QKD81632.1"/>
    </source>
</evidence>
<gene>
    <name evidence="1" type="ORF">HPC62_05010</name>
</gene>
<keyword evidence="2" id="KW-1185">Reference proteome</keyword>
<dbReference type="RefSeq" id="WP_172354029.1">
    <property type="nucleotide sequence ID" value="NZ_CP053661.1"/>
</dbReference>
<reference evidence="1 2" key="1">
    <citation type="submission" date="2020-05" db="EMBL/GenBank/DDBJ databases">
        <title>Complete genome sequence of of a novel Thermoleptolyngbya strain isolated from hot springs of Ganzi, Sichuan China.</title>
        <authorList>
            <person name="Tang J."/>
            <person name="Daroch M."/>
            <person name="Li L."/>
            <person name="Waleron K."/>
            <person name="Waleron M."/>
            <person name="Waleron M."/>
        </authorList>
    </citation>
    <scope>NUCLEOTIDE SEQUENCE [LARGE SCALE GENOMIC DNA]</scope>
    <source>
        <strain evidence="1 2">PKUAC-SCTA183</strain>
    </source>
</reference>
<proteinExistence type="predicted"/>
<dbReference type="Proteomes" id="UP000505210">
    <property type="component" value="Chromosome"/>
</dbReference>